<dbReference type="STRING" id="407821.A0A087TS91"/>
<dbReference type="InterPro" id="IPR000742">
    <property type="entry name" value="EGF"/>
</dbReference>
<sequence>MGRHCTLEGCPDSCGGGSKGHCMQEDGEWSCRCEEGWGGSDCLTQQETTCKDDKDNDSDGLTDCADSECCVKDECKDNIMCVTAPDPLDILLRKQPPAVTATFYQKMKFLIEEDSVQSYAHRDEYSE</sequence>
<evidence type="ECO:0000256" key="2">
    <source>
        <dbReference type="ARBA" id="ARBA00022737"/>
    </source>
</evidence>
<feature type="domain" description="EGF-like" evidence="4 5">
    <location>
        <begin position="31"/>
        <end position="42"/>
    </location>
</feature>
<evidence type="ECO:0000313" key="7">
    <source>
        <dbReference type="Proteomes" id="UP000054359"/>
    </source>
</evidence>
<gene>
    <name evidence="6" type="ORF">X975_00419</name>
</gene>
<evidence type="ECO:0000259" key="4">
    <source>
        <dbReference type="PROSITE" id="PS00022"/>
    </source>
</evidence>
<keyword evidence="2" id="KW-0677">Repeat</keyword>
<keyword evidence="1" id="KW-0245">EGF-like domain</keyword>
<protein>
    <submittedName>
        <fullName evidence="6">Teneurin-4</fullName>
    </submittedName>
</protein>
<evidence type="ECO:0000259" key="5">
    <source>
        <dbReference type="PROSITE" id="PS01186"/>
    </source>
</evidence>
<dbReference type="InterPro" id="IPR051216">
    <property type="entry name" value="Teneurin"/>
</dbReference>
<feature type="non-terminal residue" evidence="6">
    <location>
        <position position="127"/>
    </location>
</feature>
<dbReference type="PANTHER" id="PTHR11219">
    <property type="entry name" value="TENEURIN AND N-ACETYLGLUCOSAMINE-1-PHOSPHODIESTER ALPHA-N-ACETYLGLUCOSAMINIDASE"/>
    <property type="match status" value="1"/>
</dbReference>
<dbReference type="OrthoDB" id="6537727at2759"/>
<name>A0A087TS91_STEMI</name>
<proteinExistence type="predicted"/>
<dbReference type="PROSITE" id="PS00022">
    <property type="entry name" value="EGF_1"/>
    <property type="match status" value="1"/>
</dbReference>
<evidence type="ECO:0000313" key="6">
    <source>
        <dbReference type="EMBL" id="KFM67980.1"/>
    </source>
</evidence>
<keyword evidence="7" id="KW-1185">Reference proteome</keyword>
<dbReference type="GO" id="GO:0008045">
    <property type="term" value="P:motor neuron axon guidance"/>
    <property type="evidence" value="ECO:0007669"/>
    <property type="project" value="TreeGrafter"/>
</dbReference>
<dbReference type="Proteomes" id="UP000054359">
    <property type="component" value="Unassembled WGS sequence"/>
</dbReference>
<accession>A0A087TS91</accession>
<evidence type="ECO:0000256" key="1">
    <source>
        <dbReference type="ARBA" id="ARBA00022536"/>
    </source>
</evidence>
<dbReference type="PROSITE" id="PS01186">
    <property type="entry name" value="EGF_2"/>
    <property type="match status" value="1"/>
</dbReference>
<reference evidence="6 7" key="1">
    <citation type="submission" date="2013-11" db="EMBL/GenBank/DDBJ databases">
        <title>Genome sequencing of Stegodyphus mimosarum.</title>
        <authorList>
            <person name="Bechsgaard J."/>
        </authorList>
    </citation>
    <scope>NUCLEOTIDE SEQUENCE [LARGE SCALE GENOMIC DNA]</scope>
</reference>
<dbReference type="PANTHER" id="PTHR11219:SF69">
    <property type="entry name" value="TENEURIN-A"/>
    <property type="match status" value="1"/>
</dbReference>
<organism evidence="6 7">
    <name type="scientific">Stegodyphus mimosarum</name>
    <name type="common">African social velvet spider</name>
    <dbReference type="NCBI Taxonomy" id="407821"/>
    <lineage>
        <taxon>Eukaryota</taxon>
        <taxon>Metazoa</taxon>
        <taxon>Ecdysozoa</taxon>
        <taxon>Arthropoda</taxon>
        <taxon>Chelicerata</taxon>
        <taxon>Arachnida</taxon>
        <taxon>Araneae</taxon>
        <taxon>Araneomorphae</taxon>
        <taxon>Entelegynae</taxon>
        <taxon>Eresoidea</taxon>
        <taxon>Eresidae</taxon>
        <taxon>Stegodyphus</taxon>
    </lineage>
</organism>
<keyword evidence="3" id="KW-1015">Disulfide bond</keyword>
<evidence type="ECO:0000256" key="3">
    <source>
        <dbReference type="ARBA" id="ARBA00023157"/>
    </source>
</evidence>
<dbReference type="EMBL" id="KK116518">
    <property type="protein sequence ID" value="KFM67980.1"/>
    <property type="molecule type" value="Genomic_DNA"/>
</dbReference>
<dbReference type="AlphaFoldDB" id="A0A087TS91"/>